<dbReference type="Pfam" id="PF00583">
    <property type="entry name" value="Acetyltransf_1"/>
    <property type="match status" value="1"/>
</dbReference>
<dbReference type="HOGENOM" id="CLU_108859_2_1_6"/>
<dbReference type="PANTHER" id="PTHR13947">
    <property type="entry name" value="GNAT FAMILY N-ACETYLTRANSFERASE"/>
    <property type="match status" value="1"/>
</dbReference>
<keyword evidence="1" id="KW-0808">Transferase</keyword>
<keyword evidence="4" id="KW-1185">Reference proteome</keyword>
<dbReference type="InterPro" id="IPR000182">
    <property type="entry name" value="GNAT_dom"/>
</dbReference>
<dbReference type="eggNOG" id="COG0456">
    <property type="taxonomic scope" value="Bacteria"/>
</dbReference>
<evidence type="ECO:0000313" key="3">
    <source>
        <dbReference type="EMBL" id="EPF79834.1"/>
    </source>
</evidence>
<dbReference type="PANTHER" id="PTHR13947:SF37">
    <property type="entry name" value="LD18367P"/>
    <property type="match status" value="1"/>
</dbReference>
<dbReference type="GO" id="GO:0008080">
    <property type="term" value="F:N-acetyltransferase activity"/>
    <property type="evidence" value="ECO:0007669"/>
    <property type="project" value="InterPro"/>
</dbReference>
<comment type="caution">
    <text evidence="3">The sequence shown here is derived from an EMBL/GenBank/DDBJ whole genome shotgun (WGS) entry which is preliminary data.</text>
</comment>
<dbReference type="InterPro" id="IPR050769">
    <property type="entry name" value="NAT_camello-type"/>
</dbReference>
<evidence type="ECO:0000256" key="1">
    <source>
        <dbReference type="ARBA" id="ARBA00022679"/>
    </source>
</evidence>
<dbReference type="OrthoDB" id="9813917at2"/>
<reference evidence="3 4" key="1">
    <citation type="submission" date="2013-06" db="EMBL/GenBank/DDBJ databases">
        <title>The Genome Sequence of Acinetobacter rudis CIP 110305.</title>
        <authorList>
            <consortium name="The Broad Institute Genome Sequencing Platform"/>
            <consortium name="The Broad Institute Genome Sequencing Center for Infectious Disease"/>
            <person name="Cerqueira G."/>
            <person name="Feldgarden M."/>
            <person name="Courvalin P."/>
            <person name="Perichon B."/>
            <person name="Grillot-Courvalin C."/>
            <person name="Clermont D."/>
            <person name="Rocha E."/>
            <person name="Yoon E.-J."/>
            <person name="Nemec A."/>
            <person name="Young S.K."/>
            <person name="Zeng Q."/>
            <person name="Gargeya S."/>
            <person name="Fitzgerald M."/>
            <person name="Abouelleil A."/>
            <person name="Alvarado L."/>
            <person name="Berlin A.M."/>
            <person name="Chapman S.B."/>
            <person name="Dewar J."/>
            <person name="Goldberg J."/>
            <person name="Griggs A."/>
            <person name="Gujja S."/>
            <person name="Hansen M."/>
            <person name="Howarth C."/>
            <person name="Imamovic A."/>
            <person name="Larimer J."/>
            <person name="McCowan C."/>
            <person name="Murphy C."/>
            <person name="Pearson M."/>
            <person name="Priest M."/>
            <person name="Roberts A."/>
            <person name="Saif S."/>
            <person name="Shea T."/>
            <person name="Sykes S."/>
            <person name="Wortman J."/>
            <person name="Nusbaum C."/>
            <person name="Birren B."/>
        </authorList>
    </citation>
    <scope>NUCLEOTIDE SEQUENCE [LARGE SCALE GENOMIC DNA]</scope>
    <source>
        <strain evidence="3 4">CIP 110305</strain>
    </source>
</reference>
<dbReference type="PATRIC" id="fig|421052.3.peg.712"/>
<name>S3P0A6_9GAMM</name>
<feature type="domain" description="N-acetyltransferase" evidence="2">
    <location>
        <begin position="4"/>
        <end position="137"/>
    </location>
</feature>
<dbReference type="STRING" id="632955.GCA_000829675_02951"/>
<sequence length="158" mass="17979">MSSIVTVDIKQQISEQLRNLLLEADPDWKQVQSYLLDAQVYAIYIEGQPIAEICLSPYLAHGIEIKNLSVQVDYQGQGLAKKLIQYAIETATQQGFADIWVKTGNSSLDQLALYQKMGFRIQHIEKDVFLDYSEPIYENGIRCLDQVVLCQSLKAHKK</sequence>
<dbReference type="Gene3D" id="3.40.630.30">
    <property type="match status" value="1"/>
</dbReference>
<dbReference type="EMBL" id="ATGI01000006">
    <property type="protein sequence ID" value="EPF79834.1"/>
    <property type="molecule type" value="Genomic_DNA"/>
</dbReference>
<proteinExistence type="predicted"/>
<dbReference type="Proteomes" id="UP000014568">
    <property type="component" value="Unassembled WGS sequence"/>
</dbReference>
<protein>
    <recommendedName>
        <fullName evidence="2">N-acetyltransferase domain-containing protein</fullName>
    </recommendedName>
</protein>
<accession>S3P0A6</accession>
<dbReference type="AlphaFoldDB" id="S3P0A6"/>
<organism evidence="3 4">
    <name type="scientific">Acinetobacter rudis CIP 110305</name>
    <dbReference type="NCBI Taxonomy" id="421052"/>
    <lineage>
        <taxon>Bacteria</taxon>
        <taxon>Pseudomonadati</taxon>
        <taxon>Pseudomonadota</taxon>
        <taxon>Gammaproteobacteria</taxon>
        <taxon>Moraxellales</taxon>
        <taxon>Moraxellaceae</taxon>
        <taxon>Acinetobacter</taxon>
    </lineage>
</organism>
<dbReference type="InterPro" id="IPR016181">
    <property type="entry name" value="Acyl_CoA_acyltransferase"/>
</dbReference>
<dbReference type="SUPFAM" id="SSF55729">
    <property type="entry name" value="Acyl-CoA N-acyltransferases (Nat)"/>
    <property type="match status" value="1"/>
</dbReference>
<evidence type="ECO:0000313" key="4">
    <source>
        <dbReference type="Proteomes" id="UP000014568"/>
    </source>
</evidence>
<gene>
    <name evidence="3" type="ORF">F945_00722</name>
</gene>
<dbReference type="CDD" id="cd04301">
    <property type="entry name" value="NAT_SF"/>
    <property type="match status" value="1"/>
</dbReference>
<evidence type="ECO:0000259" key="2">
    <source>
        <dbReference type="PROSITE" id="PS51186"/>
    </source>
</evidence>
<dbReference type="PROSITE" id="PS51186">
    <property type="entry name" value="GNAT"/>
    <property type="match status" value="1"/>
</dbReference>
<dbReference type="RefSeq" id="WP_016655153.1">
    <property type="nucleotide sequence ID" value="NZ_KE340351.1"/>
</dbReference>